<proteinExistence type="predicted"/>
<feature type="region of interest" description="Disordered" evidence="1">
    <location>
        <begin position="157"/>
        <end position="183"/>
    </location>
</feature>
<dbReference type="EMBL" id="LRBV02000011">
    <property type="status" value="NOT_ANNOTATED_CDS"/>
    <property type="molecule type" value="Genomic_DNA"/>
</dbReference>
<name>A0A7N2MXW9_QUELO</name>
<reference evidence="2 3" key="1">
    <citation type="journal article" date="2016" name="G3 (Bethesda)">
        <title>First Draft Assembly and Annotation of the Genome of a California Endemic Oak Quercus lobata Nee (Fagaceae).</title>
        <authorList>
            <person name="Sork V.L."/>
            <person name="Fitz-Gibbon S.T."/>
            <person name="Puiu D."/>
            <person name="Crepeau M."/>
            <person name="Gugger P.F."/>
            <person name="Sherman R."/>
            <person name="Stevens K."/>
            <person name="Langley C.H."/>
            <person name="Pellegrini M."/>
            <person name="Salzberg S.L."/>
        </authorList>
    </citation>
    <scope>NUCLEOTIDE SEQUENCE [LARGE SCALE GENOMIC DNA]</scope>
    <source>
        <strain evidence="2 3">cv. SW786</strain>
    </source>
</reference>
<protein>
    <submittedName>
        <fullName evidence="2">Uncharacterized protein</fullName>
    </submittedName>
</protein>
<sequence length="183" mass="20954">MLFSHGTVPYLKWTVNLNGSRVFRSDRTVRSEFNNLAYNYRTQKSLSPKRITLQYCQSKLNQRVQEVEQNTRNFSTDVVEYIIRKSAMSPIKNSVEANERDIYGKTTPFDDVRVPTSDFKTRLDDMRPLNRCSGNEFKTTGQDGDCCSNALLDLSTNGSILGKPENKEHDEQQSPDTDLSMLP</sequence>
<accession>A0A7N2MXW9</accession>
<dbReference type="Gramene" id="QL11p008494:mrna">
    <property type="protein sequence ID" value="QL11p008494:mrna"/>
    <property type="gene ID" value="QL11p008494"/>
</dbReference>
<dbReference type="InParanoid" id="A0A7N2MXW9"/>
<dbReference type="Proteomes" id="UP000594261">
    <property type="component" value="Chromosome 11"/>
</dbReference>
<organism evidence="2 3">
    <name type="scientific">Quercus lobata</name>
    <name type="common">Valley oak</name>
    <dbReference type="NCBI Taxonomy" id="97700"/>
    <lineage>
        <taxon>Eukaryota</taxon>
        <taxon>Viridiplantae</taxon>
        <taxon>Streptophyta</taxon>
        <taxon>Embryophyta</taxon>
        <taxon>Tracheophyta</taxon>
        <taxon>Spermatophyta</taxon>
        <taxon>Magnoliopsida</taxon>
        <taxon>eudicotyledons</taxon>
        <taxon>Gunneridae</taxon>
        <taxon>Pentapetalae</taxon>
        <taxon>rosids</taxon>
        <taxon>fabids</taxon>
        <taxon>Fagales</taxon>
        <taxon>Fagaceae</taxon>
        <taxon>Quercus</taxon>
    </lineage>
</organism>
<dbReference type="EnsemblPlants" id="QL11p008494:mrna">
    <property type="protein sequence ID" value="QL11p008494:mrna"/>
    <property type="gene ID" value="QL11p008494"/>
</dbReference>
<dbReference type="AlphaFoldDB" id="A0A7N2MXW9"/>
<keyword evidence="3" id="KW-1185">Reference proteome</keyword>
<reference evidence="2" key="2">
    <citation type="submission" date="2021-01" db="UniProtKB">
        <authorList>
            <consortium name="EnsemblPlants"/>
        </authorList>
    </citation>
    <scope>IDENTIFICATION</scope>
</reference>
<evidence type="ECO:0000256" key="1">
    <source>
        <dbReference type="SAM" id="MobiDB-lite"/>
    </source>
</evidence>
<evidence type="ECO:0000313" key="3">
    <source>
        <dbReference type="Proteomes" id="UP000594261"/>
    </source>
</evidence>
<evidence type="ECO:0000313" key="2">
    <source>
        <dbReference type="EnsemblPlants" id="QL11p008494:mrna"/>
    </source>
</evidence>